<proteinExistence type="predicted"/>
<name>A0A6J5NAT9_9CAUD</name>
<evidence type="ECO:0000313" key="2">
    <source>
        <dbReference type="EMBL" id="CAB4155722.1"/>
    </source>
</evidence>
<gene>
    <name evidence="1" type="ORF">UFOVP467_18</name>
    <name evidence="2" type="ORF">UFOVP657_16</name>
</gene>
<protein>
    <submittedName>
        <fullName evidence="2">Uncharacterized protein</fullName>
    </submittedName>
</protein>
<accession>A0A6J5NAT9</accession>
<evidence type="ECO:0000313" key="1">
    <source>
        <dbReference type="EMBL" id="CAB4144958.1"/>
    </source>
</evidence>
<reference evidence="2" key="1">
    <citation type="submission" date="2020-04" db="EMBL/GenBank/DDBJ databases">
        <authorList>
            <person name="Chiriac C."/>
            <person name="Salcher M."/>
            <person name="Ghai R."/>
            <person name="Kavagutti S V."/>
        </authorList>
    </citation>
    <scope>NUCLEOTIDE SEQUENCE</scope>
</reference>
<organism evidence="2">
    <name type="scientific">uncultured Caudovirales phage</name>
    <dbReference type="NCBI Taxonomy" id="2100421"/>
    <lineage>
        <taxon>Viruses</taxon>
        <taxon>Duplodnaviria</taxon>
        <taxon>Heunggongvirae</taxon>
        <taxon>Uroviricota</taxon>
        <taxon>Caudoviricetes</taxon>
        <taxon>Peduoviridae</taxon>
        <taxon>Maltschvirus</taxon>
        <taxon>Maltschvirus maltsch</taxon>
    </lineage>
</organism>
<dbReference type="EMBL" id="LR796441">
    <property type="protein sequence ID" value="CAB4144958.1"/>
    <property type="molecule type" value="Genomic_DNA"/>
</dbReference>
<sequence>MPRYTYHNQMYDFQGRAIGPVGVFNSALLARSVAMVHVYTQPEVMQIRITRCLEHTYEFNPYMMVYMNIVTDKAVTSRKNVF</sequence>
<dbReference type="EMBL" id="LR796634">
    <property type="protein sequence ID" value="CAB4155722.1"/>
    <property type="molecule type" value="Genomic_DNA"/>
</dbReference>